<evidence type="ECO:0000313" key="4">
    <source>
        <dbReference type="EMBL" id="KAA9394543.1"/>
    </source>
</evidence>
<dbReference type="Proteomes" id="UP000325957">
    <property type="component" value="Unassembled WGS sequence"/>
</dbReference>
<proteinExistence type="predicted"/>
<dbReference type="OrthoDB" id="956698at2"/>
<dbReference type="RefSeq" id="WP_158033566.1">
    <property type="nucleotide sequence ID" value="NZ_ML708615.1"/>
</dbReference>
<dbReference type="InterPro" id="IPR001647">
    <property type="entry name" value="HTH_TetR"/>
</dbReference>
<dbReference type="InterPro" id="IPR009057">
    <property type="entry name" value="Homeodomain-like_sf"/>
</dbReference>
<dbReference type="Gene3D" id="1.10.357.10">
    <property type="entry name" value="Tetracycline Repressor, domain 2"/>
    <property type="match status" value="1"/>
</dbReference>
<keyword evidence="1 2" id="KW-0238">DNA-binding</keyword>
<feature type="domain" description="HTH tetR-type" evidence="3">
    <location>
        <begin position="6"/>
        <end position="66"/>
    </location>
</feature>
<keyword evidence="5" id="KW-1185">Reference proteome</keyword>
<name>A0A5J5KXZ2_9MICC</name>
<dbReference type="EMBL" id="SZWF01000006">
    <property type="protein sequence ID" value="KAA9394543.1"/>
    <property type="molecule type" value="Genomic_DNA"/>
</dbReference>
<accession>A0A5J5KXZ2</accession>
<evidence type="ECO:0000259" key="3">
    <source>
        <dbReference type="PROSITE" id="PS50977"/>
    </source>
</evidence>
<dbReference type="AlphaFoldDB" id="A0A5J5KXZ2"/>
<evidence type="ECO:0000256" key="1">
    <source>
        <dbReference type="ARBA" id="ARBA00023125"/>
    </source>
</evidence>
<evidence type="ECO:0000256" key="2">
    <source>
        <dbReference type="PROSITE-ProRule" id="PRU00335"/>
    </source>
</evidence>
<evidence type="ECO:0000313" key="5">
    <source>
        <dbReference type="Proteomes" id="UP000325957"/>
    </source>
</evidence>
<comment type="caution">
    <text evidence="4">The sequence shown here is derived from an EMBL/GenBank/DDBJ whole genome shotgun (WGS) entry which is preliminary data.</text>
</comment>
<sequence>MDPRQLRTRHRLRETMYRLAAGKPIEQITVAEVAREAGVTRDTVYRHGADPVRLLAGFLGEELQELIARSTTGLPASVARGGTVFDDAERELLAHIVRHAEIYRNALGSRLIGPVRDVLIDSIAGGLHEHLAAHPQIAPSADPRIPADLHAKMLVAYASAGTVAAIEEWLRTGDLSKADAAARTVLAASPSWWLGVLSADRPE</sequence>
<gene>
    <name evidence="4" type="ORF">FCK90_06920</name>
</gene>
<dbReference type="GO" id="GO:0003677">
    <property type="term" value="F:DNA binding"/>
    <property type="evidence" value="ECO:0007669"/>
    <property type="project" value="UniProtKB-UniRule"/>
</dbReference>
<dbReference type="PROSITE" id="PS50977">
    <property type="entry name" value="HTH_TETR_2"/>
    <property type="match status" value="1"/>
</dbReference>
<reference evidence="4 5" key="1">
    <citation type="submission" date="2019-05" db="EMBL/GenBank/DDBJ databases">
        <title>Kocuria coralli sp. nov., a novel actinobacterium isolated from coral reef seawater.</title>
        <authorList>
            <person name="Li J."/>
        </authorList>
    </citation>
    <scope>NUCLEOTIDE SEQUENCE [LARGE SCALE GENOMIC DNA]</scope>
    <source>
        <strain evidence="4 5">SCSIO 13007</strain>
    </source>
</reference>
<feature type="DNA-binding region" description="H-T-H motif" evidence="2">
    <location>
        <begin position="29"/>
        <end position="48"/>
    </location>
</feature>
<dbReference type="SUPFAM" id="SSF46689">
    <property type="entry name" value="Homeodomain-like"/>
    <property type="match status" value="1"/>
</dbReference>
<organism evidence="4 5">
    <name type="scientific">Kocuria coralli</name>
    <dbReference type="NCBI Taxonomy" id="1461025"/>
    <lineage>
        <taxon>Bacteria</taxon>
        <taxon>Bacillati</taxon>
        <taxon>Actinomycetota</taxon>
        <taxon>Actinomycetes</taxon>
        <taxon>Micrococcales</taxon>
        <taxon>Micrococcaceae</taxon>
        <taxon>Kocuria</taxon>
    </lineage>
</organism>
<protein>
    <submittedName>
        <fullName evidence="4">TetR/AcrR family transcriptional regulator</fullName>
    </submittedName>
</protein>